<dbReference type="FunFam" id="3.40.50.1000:FF:000025">
    <property type="entry name" value="HAD hydrolase, family IB"/>
    <property type="match status" value="1"/>
</dbReference>
<feature type="region of interest" description="Disordered" evidence="5">
    <location>
        <begin position="1"/>
        <end position="30"/>
    </location>
</feature>
<dbReference type="PANTHER" id="PTHR43344">
    <property type="entry name" value="PHOSPHOSERINE PHOSPHATASE"/>
    <property type="match status" value="1"/>
</dbReference>
<feature type="transmembrane region" description="Helical" evidence="6">
    <location>
        <begin position="278"/>
        <end position="299"/>
    </location>
</feature>
<dbReference type="InterPro" id="IPR023214">
    <property type="entry name" value="HAD_sf"/>
</dbReference>
<evidence type="ECO:0000256" key="2">
    <source>
        <dbReference type="ARBA" id="ARBA00022723"/>
    </source>
</evidence>
<dbReference type="GO" id="GO:0016787">
    <property type="term" value="F:hydrolase activity"/>
    <property type="evidence" value="ECO:0007669"/>
    <property type="project" value="UniProtKB-KW"/>
</dbReference>
<sequence length="306" mass="32764">MTTPDAGTGTAVPDDGAEPTADARRDAQASVEKATALSPNLPGPLIQPDPTAAAFFDLDNTVIQGASLFHLARGLYKRGFFPTRAILKGVWLQAYFRIVGRENDNHMQQARDSALSFIAGRTVQEVAQAGEEIYEESILPKIWPGTRALVQTHLDVGQQVWVVTAAPIELASIIAARLGLTGALATVPETIDGVYTGRLKGELLHGSAKAEAVRGLAAENGLDLARCFAYSDSYNDLPMLSLVGHPCAVNPDRRLAQHAQELDWQIREFRTHRRAVRLGLLGAGATGVAAGALAAGFGVRRIFKHD</sequence>
<comment type="similarity">
    <text evidence="1">Belongs to the HAD-like hydrolase superfamily. SerB family.</text>
</comment>
<organism evidence="7 8">
    <name type="scientific">Microlunatus elymi</name>
    <dbReference type="NCBI Taxonomy" id="2596828"/>
    <lineage>
        <taxon>Bacteria</taxon>
        <taxon>Bacillati</taxon>
        <taxon>Actinomycetota</taxon>
        <taxon>Actinomycetes</taxon>
        <taxon>Propionibacteriales</taxon>
        <taxon>Propionibacteriaceae</taxon>
        <taxon>Microlunatus</taxon>
    </lineage>
</organism>
<evidence type="ECO:0000256" key="6">
    <source>
        <dbReference type="SAM" id="Phobius"/>
    </source>
</evidence>
<gene>
    <name evidence="7" type="ORF">FOE78_22370</name>
</gene>
<dbReference type="GO" id="GO:0046872">
    <property type="term" value="F:metal ion binding"/>
    <property type="evidence" value="ECO:0007669"/>
    <property type="project" value="UniProtKB-KW"/>
</dbReference>
<dbReference type="OrthoDB" id="25607at2"/>
<dbReference type="Pfam" id="PF12710">
    <property type="entry name" value="HAD"/>
    <property type="match status" value="1"/>
</dbReference>
<keyword evidence="3 7" id="KW-0378">Hydrolase</keyword>
<dbReference type="NCBIfam" id="TIGR01490">
    <property type="entry name" value="HAD-SF-IB-hyp1"/>
    <property type="match status" value="1"/>
</dbReference>
<dbReference type="Gene3D" id="1.20.1440.100">
    <property type="entry name" value="SG protein - dephosphorylation function"/>
    <property type="match status" value="1"/>
</dbReference>
<dbReference type="EMBL" id="CP041692">
    <property type="protein sequence ID" value="QDP98284.1"/>
    <property type="molecule type" value="Genomic_DNA"/>
</dbReference>
<keyword evidence="6" id="KW-0472">Membrane</keyword>
<dbReference type="SUPFAM" id="SSF56784">
    <property type="entry name" value="HAD-like"/>
    <property type="match status" value="1"/>
</dbReference>
<protein>
    <submittedName>
        <fullName evidence="7">HAD family hydrolase</fullName>
    </submittedName>
</protein>
<proteinExistence type="inferred from homology"/>
<reference evidence="7 8" key="1">
    <citation type="submission" date="2019-07" db="EMBL/GenBank/DDBJ databases">
        <title>Microlunatus dokdonensis sp. nov. isolated from the rhizospheric soil of the wild plant Elymus tsukushiensis.</title>
        <authorList>
            <person name="Ghim S.-Y."/>
            <person name="Hwang Y.-J."/>
            <person name="Son J.-S."/>
            <person name="Shin J.-H."/>
        </authorList>
    </citation>
    <scope>NUCLEOTIDE SEQUENCE [LARGE SCALE GENOMIC DNA]</scope>
    <source>
        <strain evidence="7 8">KUDC0627</strain>
    </source>
</reference>
<keyword evidence="4" id="KW-0460">Magnesium</keyword>
<name>A0A516Q4E8_9ACTN</name>
<dbReference type="InterPro" id="IPR036412">
    <property type="entry name" value="HAD-like_sf"/>
</dbReference>
<keyword evidence="6" id="KW-1133">Transmembrane helix</keyword>
<dbReference type="NCBIfam" id="TIGR01488">
    <property type="entry name" value="HAD-SF-IB"/>
    <property type="match status" value="1"/>
</dbReference>
<evidence type="ECO:0000313" key="8">
    <source>
        <dbReference type="Proteomes" id="UP000319263"/>
    </source>
</evidence>
<dbReference type="RefSeq" id="WP_143988225.1">
    <property type="nucleotide sequence ID" value="NZ_CP041692.1"/>
</dbReference>
<dbReference type="Gene3D" id="3.40.50.1000">
    <property type="entry name" value="HAD superfamily/HAD-like"/>
    <property type="match status" value="1"/>
</dbReference>
<dbReference type="InterPro" id="IPR006385">
    <property type="entry name" value="HAD_hydro_SerB1"/>
</dbReference>
<dbReference type="CDD" id="cd02612">
    <property type="entry name" value="HAD_PGPPase"/>
    <property type="match status" value="1"/>
</dbReference>
<dbReference type="PANTHER" id="PTHR43344:SF15">
    <property type="entry name" value="PHOSPHOSERINE PHOSPHATASE SERB1"/>
    <property type="match status" value="1"/>
</dbReference>
<evidence type="ECO:0000256" key="1">
    <source>
        <dbReference type="ARBA" id="ARBA00009184"/>
    </source>
</evidence>
<keyword evidence="8" id="KW-1185">Reference proteome</keyword>
<dbReference type="AlphaFoldDB" id="A0A516Q4E8"/>
<evidence type="ECO:0000256" key="5">
    <source>
        <dbReference type="SAM" id="MobiDB-lite"/>
    </source>
</evidence>
<dbReference type="InterPro" id="IPR050582">
    <property type="entry name" value="HAD-like_SerB"/>
</dbReference>
<evidence type="ECO:0000313" key="7">
    <source>
        <dbReference type="EMBL" id="QDP98284.1"/>
    </source>
</evidence>
<evidence type="ECO:0000256" key="3">
    <source>
        <dbReference type="ARBA" id="ARBA00022801"/>
    </source>
</evidence>
<keyword evidence="6" id="KW-0812">Transmembrane</keyword>
<dbReference type="Proteomes" id="UP000319263">
    <property type="component" value="Chromosome"/>
</dbReference>
<keyword evidence="2" id="KW-0479">Metal-binding</keyword>
<evidence type="ECO:0000256" key="4">
    <source>
        <dbReference type="ARBA" id="ARBA00022842"/>
    </source>
</evidence>
<accession>A0A516Q4E8</accession>
<dbReference type="KEGG" id="mik:FOE78_22370"/>